<dbReference type="InterPro" id="IPR036910">
    <property type="entry name" value="HMG_box_dom_sf"/>
</dbReference>
<keyword evidence="5" id="KW-0539">Nucleus</keyword>
<feature type="region of interest" description="Disordered" evidence="6">
    <location>
        <begin position="24"/>
        <end position="102"/>
    </location>
</feature>
<dbReference type="AlphaFoldDB" id="A0A1Y3B5J0"/>
<name>A0A1Y3B5J0_EURMA</name>
<evidence type="ECO:0000256" key="2">
    <source>
        <dbReference type="ARBA" id="ARBA00023015"/>
    </source>
</evidence>
<proteinExistence type="predicted"/>
<feature type="compositionally biased region" description="Polar residues" evidence="6">
    <location>
        <begin position="92"/>
        <end position="102"/>
    </location>
</feature>
<dbReference type="PANTHER" id="PTHR45803:SF5">
    <property type="entry name" value="SOX100B"/>
    <property type="match status" value="1"/>
</dbReference>
<evidence type="ECO:0000256" key="5">
    <source>
        <dbReference type="ARBA" id="ARBA00023242"/>
    </source>
</evidence>
<organism evidence="7 8">
    <name type="scientific">Euroglyphus maynei</name>
    <name type="common">Mayne's house dust mite</name>
    <dbReference type="NCBI Taxonomy" id="6958"/>
    <lineage>
        <taxon>Eukaryota</taxon>
        <taxon>Metazoa</taxon>
        <taxon>Ecdysozoa</taxon>
        <taxon>Arthropoda</taxon>
        <taxon>Chelicerata</taxon>
        <taxon>Arachnida</taxon>
        <taxon>Acari</taxon>
        <taxon>Acariformes</taxon>
        <taxon>Sarcoptiformes</taxon>
        <taxon>Astigmata</taxon>
        <taxon>Psoroptidia</taxon>
        <taxon>Analgoidea</taxon>
        <taxon>Pyroglyphidae</taxon>
        <taxon>Pyroglyphinae</taxon>
        <taxon>Euroglyphus</taxon>
    </lineage>
</organism>
<evidence type="ECO:0000313" key="8">
    <source>
        <dbReference type="Proteomes" id="UP000194236"/>
    </source>
</evidence>
<evidence type="ECO:0000256" key="3">
    <source>
        <dbReference type="ARBA" id="ARBA00023125"/>
    </source>
</evidence>
<keyword evidence="2" id="KW-0805">Transcription regulation</keyword>
<evidence type="ECO:0000256" key="6">
    <source>
        <dbReference type="SAM" id="MobiDB-lite"/>
    </source>
</evidence>
<protein>
    <recommendedName>
        <fullName evidence="9">HMG box domain-containing protein</fullName>
    </recommendedName>
</protein>
<dbReference type="EMBL" id="MUJZ01042626">
    <property type="protein sequence ID" value="OTF75304.1"/>
    <property type="molecule type" value="Genomic_DNA"/>
</dbReference>
<dbReference type="GO" id="GO:0000981">
    <property type="term" value="F:DNA-binding transcription factor activity, RNA polymerase II-specific"/>
    <property type="evidence" value="ECO:0007669"/>
    <property type="project" value="TreeGrafter"/>
</dbReference>
<evidence type="ECO:0000256" key="4">
    <source>
        <dbReference type="ARBA" id="ARBA00023163"/>
    </source>
</evidence>
<dbReference type="Proteomes" id="UP000194236">
    <property type="component" value="Unassembled WGS sequence"/>
</dbReference>
<accession>A0A1Y3B5J0</accession>
<sequence>MELIISQNRNLDEKTKQPFKLEAERLRCQHKKDHPEYKYQPRRRKLSNKANNNNDHNDDHKQQSNGNRKINRNSTKRNHQQNVIIGHDNCYSDDSNGLANHG</sequence>
<evidence type="ECO:0000256" key="1">
    <source>
        <dbReference type="ARBA" id="ARBA00004123"/>
    </source>
</evidence>
<dbReference type="GO" id="GO:0000978">
    <property type="term" value="F:RNA polymerase II cis-regulatory region sequence-specific DNA binding"/>
    <property type="evidence" value="ECO:0007669"/>
    <property type="project" value="TreeGrafter"/>
</dbReference>
<evidence type="ECO:0008006" key="9">
    <source>
        <dbReference type="Google" id="ProtNLM"/>
    </source>
</evidence>
<keyword evidence="4" id="KW-0804">Transcription</keyword>
<dbReference type="GO" id="GO:0005634">
    <property type="term" value="C:nucleus"/>
    <property type="evidence" value="ECO:0007669"/>
    <property type="project" value="UniProtKB-SubCell"/>
</dbReference>
<evidence type="ECO:0000313" key="7">
    <source>
        <dbReference type="EMBL" id="OTF75304.1"/>
    </source>
</evidence>
<dbReference type="OrthoDB" id="6247875at2759"/>
<dbReference type="Gene3D" id="1.10.30.10">
    <property type="entry name" value="High mobility group box domain"/>
    <property type="match status" value="1"/>
</dbReference>
<gene>
    <name evidence="7" type="ORF">BLA29_014041</name>
</gene>
<comment type="subcellular location">
    <subcellularLocation>
        <location evidence="1">Nucleus</location>
    </subcellularLocation>
</comment>
<keyword evidence="8" id="KW-1185">Reference proteome</keyword>
<feature type="non-terminal residue" evidence="7">
    <location>
        <position position="102"/>
    </location>
</feature>
<dbReference type="InterPro" id="IPR050917">
    <property type="entry name" value="SOX_TF"/>
</dbReference>
<dbReference type="PANTHER" id="PTHR45803">
    <property type="entry name" value="SOX100B"/>
    <property type="match status" value="1"/>
</dbReference>
<dbReference type="SUPFAM" id="SSF47095">
    <property type="entry name" value="HMG-box"/>
    <property type="match status" value="1"/>
</dbReference>
<feature type="compositionally biased region" description="Basic residues" evidence="6">
    <location>
        <begin position="69"/>
        <end position="79"/>
    </location>
</feature>
<feature type="compositionally biased region" description="Basic and acidic residues" evidence="6">
    <location>
        <begin position="24"/>
        <end position="39"/>
    </location>
</feature>
<reference evidence="7 8" key="1">
    <citation type="submission" date="2017-03" db="EMBL/GenBank/DDBJ databases">
        <title>Genome Survey of Euroglyphus maynei.</title>
        <authorList>
            <person name="Arlian L.G."/>
            <person name="Morgan M.S."/>
            <person name="Rider S.D."/>
        </authorList>
    </citation>
    <scope>NUCLEOTIDE SEQUENCE [LARGE SCALE GENOMIC DNA]</scope>
    <source>
        <strain evidence="7">Arlian Lab</strain>
        <tissue evidence="7">Whole body</tissue>
    </source>
</reference>
<comment type="caution">
    <text evidence="7">The sequence shown here is derived from an EMBL/GenBank/DDBJ whole genome shotgun (WGS) entry which is preliminary data.</text>
</comment>
<keyword evidence="3" id="KW-0238">DNA-binding</keyword>